<evidence type="ECO:0000256" key="1">
    <source>
        <dbReference type="SAM" id="MobiDB-lite"/>
    </source>
</evidence>
<feature type="signal peptide" evidence="3">
    <location>
        <begin position="1"/>
        <end position="24"/>
    </location>
</feature>
<evidence type="ECO:0000256" key="3">
    <source>
        <dbReference type="SAM" id="SignalP"/>
    </source>
</evidence>
<evidence type="ECO:0000313" key="4">
    <source>
        <dbReference type="EMBL" id="KAJ7617887.1"/>
    </source>
</evidence>
<keyword evidence="2" id="KW-0472">Membrane</keyword>
<dbReference type="AlphaFoldDB" id="A0AAD7BD84"/>
<sequence>MHSLENMLRIFFFLFLVASQVARASDSDSSKLPTSLRPFKHAVPAQPRERVIRGLLHSRQDQTCDPGLGLCPDGGCCTIGDECCTGAFCCDVGFYCLADGCCPLGETCTGSAKKKTPVGAIAGGTVGGVVFIVTSIILFFYRRRRNAAAATAGPTTTTAAAPAATTAQVDSKHGSNFNLPAVQAVSLPSSVGGYSAPQVVRPTAADLYPSSTGGTTTTTTGSMSAVQGLTVPPSLHSPTHVQSDEHDALVHTSTGGTSPPQGDHWAR</sequence>
<accession>A0AAD7BD84</accession>
<feature type="chain" id="PRO_5042029750" evidence="3">
    <location>
        <begin position="25"/>
        <end position="267"/>
    </location>
</feature>
<dbReference type="Proteomes" id="UP001221142">
    <property type="component" value="Unassembled WGS sequence"/>
</dbReference>
<feature type="region of interest" description="Disordered" evidence="1">
    <location>
        <begin position="205"/>
        <end position="267"/>
    </location>
</feature>
<evidence type="ECO:0000256" key="2">
    <source>
        <dbReference type="SAM" id="Phobius"/>
    </source>
</evidence>
<proteinExistence type="predicted"/>
<feature type="transmembrane region" description="Helical" evidence="2">
    <location>
        <begin position="118"/>
        <end position="141"/>
    </location>
</feature>
<comment type="caution">
    <text evidence="4">The sequence shown here is derived from an EMBL/GenBank/DDBJ whole genome shotgun (WGS) entry which is preliminary data.</text>
</comment>
<feature type="compositionally biased region" description="Polar residues" evidence="1">
    <location>
        <begin position="251"/>
        <end position="260"/>
    </location>
</feature>
<keyword evidence="2" id="KW-1133">Transmembrane helix</keyword>
<keyword evidence="5" id="KW-1185">Reference proteome</keyword>
<keyword evidence="3" id="KW-0732">Signal</keyword>
<keyword evidence="2" id="KW-0812">Transmembrane</keyword>
<organism evidence="4 5">
    <name type="scientific">Roridomyces roridus</name>
    <dbReference type="NCBI Taxonomy" id="1738132"/>
    <lineage>
        <taxon>Eukaryota</taxon>
        <taxon>Fungi</taxon>
        <taxon>Dikarya</taxon>
        <taxon>Basidiomycota</taxon>
        <taxon>Agaricomycotina</taxon>
        <taxon>Agaricomycetes</taxon>
        <taxon>Agaricomycetidae</taxon>
        <taxon>Agaricales</taxon>
        <taxon>Marasmiineae</taxon>
        <taxon>Mycenaceae</taxon>
        <taxon>Roridomyces</taxon>
    </lineage>
</organism>
<evidence type="ECO:0000313" key="5">
    <source>
        <dbReference type="Proteomes" id="UP001221142"/>
    </source>
</evidence>
<name>A0AAD7BD84_9AGAR</name>
<feature type="compositionally biased region" description="Low complexity" evidence="1">
    <location>
        <begin position="210"/>
        <end position="222"/>
    </location>
</feature>
<reference evidence="4" key="1">
    <citation type="submission" date="2023-03" db="EMBL/GenBank/DDBJ databases">
        <title>Massive genome expansion in bonnet fungi (Mycena s.s.) driven by repeated elements and novel gene families across ecological guilds.</title>
        <authorList>
            <consortium name="Lawrence Berkeley National Laboratory"/>
            <person name="Harder C.B."/>
            <person name="Miyauchi S."/>
            <person name="Viragh M."/>
            <person name="Kuo A."/>
            <person name="Thoen E."/>
            <person name="Andreopoulos B."/>
            <person name="Lu D."/>
            <person name="Skrede I."/>
            <person name="Drula E."/>
            <person name="Henrissat B."/>
            <person name="Morin E."/>
            <person name="Kohler A."/>
            <person name="Barry K."/>
            <person name="LaButti K."/>
            <person name="Morin E."/>
            <person name="Salamov A."/>
            <person name="Lipzen A."/>
            <person name="Mereny Z."/>
            <person name="Hegedus B."/>
            <person name="Baldrian P."/>
            <person name="Stursova M."/>
            <person name="Weitz H."/>
            <person name="Taylor A."/>
            <person name="Grigoriev I.V."/>
            <person name="Nagy L.G."/>
            <person name="Martin F."/>
            <person name="Kauserud H."/>
        </authorList>
    </citation>
    <scope>NUCLEOTIDE SEQUENCE</scope>
    <source>
        <strain evidence="4">9284</strain>
    </source>
</reference>
<dbReference type="EMBL" id="JARKIF010000020">
    <property type="protein sequence ID" value="KAJ7617887.1"/>
    <property type="molecule type" value="Genomic_DNA"/>
</dbReference>
<protein>
    <submittedName>
        <fullName evidence="4">Uncharacterized protein</fullName>
    </submittedName>
</protein>
<gene>
    <name evidence="4" type="ORF">FB45DRAFT_1063454</name>
</gene>